<evidence type="ECO:0000256" key="3">
    <source>
        <dbReference type="ARBA" id="ARBA00022729"/>
    </source>
</evidence>
<sequence length="428" mass="45585">MSPGMGWDGMGWESHGLPCPARPAAAMLLLHAPCSLPLPAEPSYLIPGAGWAPLAFPSQASFVSCHARFAPKLRRVPADSQWTEWRMASMAACQLQCQRITAMWVLVMCVIGKFAEANIGPISSVLPMSHDNAANYDDRRVLKLVEPAPLVLTYHNGPLMTQGTSIPVYIIWYGTFSRAQKTILTDFFASFGAALPAPSVASWWKITSGYTASGSSVPRSVRVMKQISDSKYSKGKVLKNADLESLVVGSLKMFPADSNAIYFVFTASDVDVEDFCMNSCASHFATAPSVATGNKNLPFVWVGNAGVKCPGLCAWPYAKPAYGPPGAPLLPPNGDVGMDGMVINTASMVAGTATNPFNTGYYQGDAGYPYEAATACAGIYGANAYSGYPGDLLVDPKTGASYNAVGANQRKFLLPALWMPSTQKCTTP</sequence>
<organism evidence="5 6">
    <name type="scientific">Marchantia polymorpha subsp. ruderalis</name>
    <dbReference type="NCBI Taxonomy" id="1480154"/>
    <lineage>
        <taxon>Eukaryota</taxon>
        <taxon>Viridiplantae</taxon>
        <taxon>Streptophyta</taxon>
        <taxon>Embryophyta</taxon>
        <taxon>Marchantiophyta</taxon>
        <taxon>Marchantiopsida</taxon>
        <taxon>Marchantiidae</taxon>
        <taxon>Marchantiales</taxon>
        <taxon>Marchantiaceae</taxon>
        <taxon>Marchantia</taxon>
    </lineage>
</organism>
<evidence type="ECO:0000313" key="5">
    <source>
        <dbReference type="EMBL" id="OAE27370.1"/>
    </source>
</evidence>
<evidence type="ECO:0000256" key="2">
    <source>
        <dbReference type="ARBA" id="ARBA00022525"/>
    </source>
</evidence>
<keyword evidence="2" id="KW-0964">Secreted</keyword>
<dbReference type="Pfam" id="PF04674">
    <property type="entry name" value="Phi_1"/>
    <property type="match status" value="1"/>
</dbReference>
<dbReference type="InterPro" id="IPR006766">
    <property type="entry name" value="EXORDIUM-like"/>
</dbReference>
<keyword evidence="3" id="KW-0732">Signal</keyword>
<evidence type="ECO:0000313" key="6">
    <source>
        <dbReference type="Proteomes" id="UP000077202"/>
    </source>
</evidence>
<evidence type="ECO:0000256" key="1">
    <source>
        <dbReference type="ARBA" id="ARBA00004613"/>
    </source>
</evidence>
<protein>
    <submittedName>
        <fullName evidence="5">Uncharacterized protein</fullName>
    </submittedName>
</protein>
<dbReference type="Proteomes" id="UP000077202">
    <property type="component" value="Unassembled WGS sequence"/>
</dbReference>
<dbReference type="AlphaFoldDB" id="A0A176W2W2"/>
<dbReference type="GO" id="GO:0005576">
    <property type="term" value="C:extracellular region"/>
    <property type="evidence" value="ECO:0007669"/>
    <property type="project" value="UniProtKB-SubCell"/>
</dbReference>
<dbReference type="PANTHER" id="PTHR31279">
    <property type="entry name" value="PROTEIN EXORDIUM-LIKE 5"/>
    <property type="match status" value="1"/>
</dbReference>
<name>A0A176W2W2_MARPO</name>
<comment type="subcellular location">
    <subcellularLocation>
        <location evidence="1">Secreted</location>
    </subcellularLocation>
</comment>
<dbReference type="EMBL" id="LVLJ01001908">
    <property type="protein sequence ID" value="OAE27370.1"/>
    <property type="molecule type" value="Genomic_DNA"/>
</dbReference>
<dbReference type="PANTHER" id="PTHR31279:SF58">
    <property type="entry name" value="PROTEIN EXORDIUM-LIKE 2"/>
    <property type="match status" value="1"/>
</dbReference>
<comment type="similarity">
    <text evidence="4">Belongs to the EXORDIUM family.</text>
</comment>
<evidence type="ECO:0000256" key="4">
    <source>
        <dbReference type="ARBA" id="ARBA00023591"/>
    </source>
</evidence>
<proteinExistence type="inferred from homology"/>
<accession>A0A176W2W2</accession>
<keyword evidence="6" id="KW-1185">Reference proteome</keyword>
<gene>
    <name evidence="5" type="ORF">AXG93_2407s1050</name>
</gene>
<reference evidence="5" key="1">
    <citation type="submission" date="2016-03" db="EMBL/GenBank/DDBJ databases">
        <title>Mechanisms controlling the formation of the plant cell surface in tip-growing cells are functionally conserved among land plants.</title>
        <authorList>
            <person name="Honkanen S."/>
            <person name="Jones V.A."/>
            <person name="Morieri G."/>
            <person name="Champion C."/>
            <person name="Hetherington A.J."/>
            <person name="Kelly S."/>
            <person name="Saint-Marcoux D."/>
            <person name="Proust H."/>
            <person name="Prescott H."/>
            <person name="Dolan L."/>
        </authorList>
    </citation>
    <scope>NUCLEOTIDE SEQUENCE [LARGE SCALE GENOMIC DNA]</scope>
    <source>
        <tissue evidence="5">Whole gametophyte</tissue>
    </source>
</reference>
<comment type="caution">
    <text evidence="5">The sequence shown here is derived from an EMBL/GenBank/DDBJ whole genome shotgun (WGS) entry which is preliminary data.</text>
</comment>